<keyword evidence="3" id="KW-0813">Transport</keyword>
<dbReference type="SUPFAM" id="SSF103473">
    <property type="entry name" value="MFS general substrate transporter"/>
    <property type="match status" value="1"/>
</dbReference>
<comment type="subcellular location">
    <subcellularLocation>
        <location evidence="1">Membrane</location>
        <topology evidence="1">Multi-pass membrane protein</topology>
    </subcellularLocation>
</comment>
<evidence type="ECO:0000256" key="1">
    <source>
        <dbReference type="ARBA" id="ARBA00004141"/>
    </source>
</evidence>
<feature type="transmembrane region" description="Helical" evidence="7">
    <location>
        <begin position="185"/>
        <end position="204"/>
    </location>
</feature>
<proteinExistence type="inferred from homology"/>
<feature type="transmembrane region" description="Helical" evidence="7">
    <location>
        <begin position="286"/>
        <end position="308"/>
    </location>
</feature>
<dbReference type="Pfam" id="PF07690">
    <property type="entry name" value="MFS_1"/>
    <property type="match status" value="1"/>
</dbReference>
<keyword evidence="6 7" id="KW-0472">Membrane</keyword>
<dbReference type="GO" id="GO:0022857">
    <property type="term" value="F:transmembrane transporter activity"/>
    <property type="evidence" value="ECO:0007669"/>
    <property type="project" value="InterPro"/>
</dbReference>
<dbReference type="OrthoDB" id="10021397at2759"/>
<evidence type="ECO:0000256" key="2">
    <source>
        <dbReference type="ARBA" id="ARBA00007520"/>
    </source>
</evidence>
<feature type="transmembrane region" description="Helical" evidence="7">
    <location>
        <begin position="329"/>
        <end position="348"/>
    </location>
</feature>
<feature type="transmembrane region" description="Helical" evidence="7">
    <location>
        <begin position="420"/>
        <end position="441"/>
    </location>
</feature>
<evidence type="ECO:0000256" key="6">
    <source>
        <dbReference type="ARBA" id="ARBA00023136"/>
    </source>
</evidence>
<name>A0A8H3IVD9_9LECA</name>
<evidence type="ECO:0000313" key="9">
    <source>
        <dbReference type="EMBL" id="CAF9935230.1"/>
    </source>
</evidence>
<feature type="transmembrane region" description="Helical" evidence="7">
    <location>
        <begin position="97"/>
        <end position="115"/>
    </location>
</feature>
<evidence type="ECO:0000259" key="8">
    <source>
        <dbReference type="PROSITE" id="PS50850"/>
    </source>
</evidence>
<dbReference type="Proteomes" id="UP000664521">
    <property type="component" value="Unassembled WGS sequence"/>
</dbReference>
<comment type="caution">
    <text evidence="9">The sequence shown here is derived from an EMBL/GenBank/DDBJ whole genome shotgun (WGS) entry which is preliminary data.</text>
</comment>
<feature type="transmembrane region" description="Helical" evidence="7">
    <location>
        <begin position="127"/>
        <end position="146"/>
    </location>
</feature>
<gene>
    <name evidence="9" type="ORF">HETSPECPRED_009706</name>
</gene>
<evidence type="ECO:0000256" key="4">
    <source>
        <dbReference type="ARBA" id="ARBA00022692"/>
    </source>
</evidence>
<dbReference type="Gene3D" id="1.20.1720.10">
    <property type="entry name" value="Multidrug resistance protein D"/>
    <property type="match status" value="1"/>
</dbReference>
<sequence>MAAAVPVAPLPLPLQEKELSPPSTPSRISDERRDVEAAVTLPVQDEHTQPIRPIHGWRWALGVSAILSSVFFFSLDQTIVADIIPAIVEHFGSVGKLPWVSVTLLLAAAGTINFWAKMFGQFDPKWLYIFCVTGFEVGSAVCGAAPSMNALIIGRAVAGLAGAGMYLGVVMLLSIFTTQTERPAYFAMLGVTFGVGTMLGPIVGGAFADSSATWRWAFYINLVIGGLFAPVYFLYLPSRDPRPGATLRQRLVELDMVGTLLQVGAFVSGIMAVSFGGVLYEWNSGRIIGLFVCSGVLFIALGIQQEFFILTTKARRVFPVQYVRQKEMVILFAQIACASTNSFIAIYFIPVYFQFVKHDQALQAGVRLLPYIIPLVVGTMVNGALMEKLKYYMPWFLVGGLLVTVANGMLYHITLNINTGFIYGALALSGIGTGFFVNAPFAIAQWIVPPREIALAVGFITCAQVAGVTISLAIANAVFLNLAQNAIQKILPGAPKVDVQAAISGAGGPFLKTLDAATQKLVLEAIIGAIQKVFILGIAAGCLAVLLSLFMNRSAIDLTQPPPSEDQREVDETT</sequence>
<feature type="transmembrane region" description="Helical" evidence="7">
    <location>
        <begin position="216"/>
        <end position="236"/>
    </location>
</feature>
<evidence type="ECO:0000256" key="7">
    <source>
        <dbReference type="SAM" id="Phobius"/>
    </source>
</evidence>
<dbReference type="PANTHER" id="PTHR23501:SF12">
    <property type="entry name" value="MAJOR FACILITATOR SUPERFAMILY (MFS) PROFILE DOMAIN-CONTAINING PROTEIN-RELATED"/>
    <property type="match status" value="1"/>
</dbReference>
<feature type="transmembrane region" description="Helical" evidence="7">
    <location>
        <begin position="529"/>
        <end position="550"/>
    </location>
</feature>
<feature type="transmembrane region" description="Helical" evidence="7">
    <location>
        <begin position="453"/>
        <end position="475"/>
    </location>
</feature>
<evidence type="ECO:0000313" key="10">
    <source>
        <dbReference type="Proteomes" id="UP000664521"/>
    </source>
</evidence>
<protein>
    <recommendedName>
        <fullName evidence="8">Major facilitator superfamily (MFS) profile domain-containing protein</fullName>
    </recommendedName>
</protein>
<feature type="transmembrane region" description="Helical" evidence="7">
    <location>
        <begin position="152"/>
        <end position="173"/>
    </location>
</feature>
<dbReference type="Gene3D" id="1.20.1250.20">
    <property type="entry name" value="MFS general substrate transporter like domains"/>
    <property type="match status" value="1"/>
</dbReference>
<dbReference type="InterPro" id="IPR036259">
    <property type="entry name" value="MFS_trans_sf"/>
</dbReference>
<organism evidence="9 10">
    <name type="scientific">Heterodermia speciosa</name>
    <dbReference type="NCBI Taxonomy" id="116794"/>
    <lineage>
        <taxon>Eukaryota</taxon>
        <taxon>Fungi</taxon>
        <taxon>Dikarya</taxon>
        <taxon>Ascomycota</taxon>
        <taxon>Pezizomycotina</taxon>
        <taxon>Lecanoromycetes</taxon>
        <taxon>OSLEUM clade</taxon>
        <taxon>Lecanoromycetidae</taxon>
        <taxon>Caliciales</taxon>
        <taxon>Physciaceae</taxon>
        <taxon>Heterodermia</taxon>
    </lineage>
</organism>
<dbReference type="FunFam" id="1.20.1250.20:FF:000429">
    <property type="entry name" value="MFS drug efflux transporter, putative"/>
    <property type="match status" value="1"/>
</dbReference>
<accession>A0A8H3IVD9</accession>
<dbReference type="EMBL" id="CAJPDS010000081">
    <property type="protein sequence ID" value="CAF9935230.1"/>
    <property type="molecule type" value="Genomic_DNA"/>
</dbReference>
<dbReference type="PANTHER" id="PTHR23501">
    <property type="entry name" value="MAJOR FACILITATOR SUPERFAMILY"/>
    <property type="match status" value="1"/>
</dbReference>
<feature type="transmembrane region" description="Helical" evidence="7">
    <location>
        <begin position="368"/>
        <end position="385"/>
    </location>
</feature>
<feature type="domain" description="Major facilitator superfamily (MFS) profile" evidence="8">
    <location>
        <begin position="62"/>
        <end position="556"/>
    </location>
</feature>
<keyword evidence="5 7" id="KW-1133">Transmembrane helix</keyword>
<feature type="transmembrane region" description="Helical" evidence="7">
    <location>
        <begin position="257"/>
        <end position="280"/>
    </location>
</feature>
<evidence type="ECO:0000256" key="3">
    <source>
        <dbReference type="ARBA" id="ARBA00022448"/>
    </source>
</evidence>
<feature type="transmembrane region" description="Helical" evidence="7">
    <location>
        <begin position="392"/>
        <end position="414"/>
    </location>
</feature>
<keyword evidence="10" id="KW-1185">Reference proteome</keyword>
<comment type="similarity">
    <text evidence="2">Belongs to the major facilitator superfamily. TCR/Tet family.</text>
</comment>
<evidence type="ECO:0000256" key="5">
    <source>
        <dbReference type="ARBA" id="ARBA00022989"/>
    </source>
</evidence>
<reference evidence="9" key="1">
    <citation type="submission" date="2021-03" db="EMBL/GenBank/DDBJ databases">
        <authorList>
            <person name="Tagirdzhanova G."/>
        </authorList>
    </citation>
    <scope>NUCLEOTIDE SEQUENCE</scope>
</reference>
<dbReference type="PROSITE" id="PS50850">
    <property type="entry name" value="MFS"/>
    <property type="match status" value="1"/>
</dbReference>
<keyword evidence="4 7" id="KW-0812">Transmembrane</keyword>
<dbReference type="GO" id="GO:0005886">
    <property type="term" value="C:plasma membrane"/>
    <property type="evidence" value="ECO:0007669"/>
    <property type="project" value="TreeGrafter"/>
</dbReference>
<dbReference type="AlphaFoldDB" id="A0A8H3IVD9"/>
<dbReference type="InterPro" id="IPR011701">
    <property type="entry name" value="MFS"/>
</dbReference>
<dbReference type="InterPro" id="IPR020846">
    <property type="entry name" value="MFS_dom"/>
</dbReference>